<protein>
    <recommendedName>
        <fullName evidence="4">Phage portal protein, lambda family</fullName>
    </recommendedName>
</protein>
<gene>
    <name evidence="2" type="ORF">SAMN05421731_102402</name>
</gene>
<accession>A0A240E6V4</accession>
<evidence type="ECO:0000313" key="3">
    <source>
        <dbReference type="Proteomes" id="UP000219042"/>
    </source>
</evidence>
<evidence type="ECO:0000256" key="1">
    <source>
        <dbReference type="SAM" id="MobiDB-lite"/>
    </source>
</evidence>
<keyword evidence="3" id="KW-1185">Reference proteome</keyword>
<name>A0A240E6V4_9GAMM</name>
<dbReference type="AlphaFoldDB" id="A0A240E6V4"/>
<reference evidence="3" key="1">
    <citation type="submission" date="2016-09" db="EMBL/GenBank/DDBJ databases">
        <authorList>
            <person name="Varghese N."/>
            <person name="Submissions S."/>
        </authorList>
    </citation>
    <scope>NUCLEOTIDE SEQUENCE [LARGE SCALE GENOMIC DNA]</scope>
    <source>
        <strain evidence="3">ANC 4466</strain>
    </source>
</reference>
<sequence length="537" mass="60127">MAAQDILAILLGADSSGMSNLQQNELSNASQESMARIQDSLNPFSLGTFETKDNKKRTRMEIYSKWEKMLRFAPISEAMGIHVTAALGGDATTSQQVFITPAQRLRGGGGTINKAQLEKLEKRIKPMEKLINKHIVKICRDAIGFGDGYTRVYGTKGMGIVDLMANEFTYPPLIQAYEQVNKTVAYQALDYKNWQKVVSKLNMIQMLRLKMPRISHVPQYHASDSFFNIKTLQVDNINEAPIVPAPVGGSYCADVEPFYDNIILALSTMNSQQIADAVNQVFLSVNMSAMPPAQRDAYKNGLNTMMRDHEKFVRDALEGGDSIWNTKYHFLPTNNEKQILNTLGDLKGQRTSPINTETLMINIRLLMGGLGLDPSMVGWADMLAGGLGDGSAFHTSAQIMRRSMMQRQATMDFVNQILALDWGYAYNEEFNETNDYPWKIEYYSDQSAAMTEAITNQQQRMNNLMLKAQAIASLKDLGLSEETITRLLERDGGMDYDEAIKLAKDLVQQREQEQLAGSNNSDDLPTDDQNIEEEEGI</sequence>
<proteinExistence type="predicted"/>
<evidence type="ECO:0000313" key="2">
    <source>
        <dbReference type="EMBL" id="SNX44241.1"/>
    </source>
</evidence>
<feature type="region of interest" description="Disordered" evidence="1">
    <location>
        <begin position="510"/>
        <end position="537"/>
    </location>
</feature>
<dbReference type="EMBL" id="OANT01000002">
    <property type="protein sequence ID" value="SNX44241.1"/>
    <property type="molecule type" value="Genomic_DNA"/>
</dbReference>
<organism evidence="2 3">
    <name type="scientific">Acinetobacter puyangensis</name>
    <dbReference type="NCBI Taxonomy" id="1096779"/>
    <lineage>
        <taxon>Bacteria</taxon>
        <taxon>Pseudomonadati</taxon>
        <taxon>Pseudomonadota</taxon>
        <taxon>Gammaproteobacteria</taxon>
        <taxon>Moraxellales</taxon>
        <taxon>Moraxellaceae</taxon>
        <taxon>Acinetobacter</taxon>
    </lineage>
</organism>
<evidence type="ECO:0008006" key="4">
    <source>
        <dbReference type="Google" id="ProtNLM"/>
    </source>
</evidence>
<dbReference type="RefSeq" id="WP_228150378.1">
    <property type="nucleotide sequence ID" value="NZ_BAABHT010000003.1"/>
</dbReference>
<feature type="compositionally biased region" description="Acidic residues" evidence="1">
    <location>
        <begin position="524"/>
        <end position="537"/>
    </location>
</feature>
<dbReference type="Proteomes" id="UP000219042">
    <property type="component" value="Unassembled WGS sequence"/>
</dbReference>